<sequence length="250" mass="29016">MLNILPQEIEQIKSLRDKVADIISPYYDTDFNLLRWLKKYNFDFNEALLNLRAHLEFRNSNWHPDKVVDGHRDHPVHKHSQITITGNAVKTPNSIVCIEQTGRIDYWGILHTFPVNEIMKALIYDYENMLKKVMEQEAETGEQTSILYIMDLSELQYNAQLLEILQGSFPAIVTFISEHYEEIIQCFVIVNAPLFMSAIWTIVSPFLPIRIKNKIKILGSNWKGEILEMAIPNVLPSSWNIPGQDPVYTE</sequence>
<dbReference type="InterPro" id="IPR036273">
    <property type="entry name" value="CRAL/TRIO_N_dom_sf"/>
</dbReference>
<evidence type="ECO:0000259" key="1">
    <source>
        <dbReference type="PROSITE" id="PS50191"/>
    </source>
</evidence>
<feature type="domain" description="CRAL-TRIO" evidence="1">
    <location>
        <begin position="72"/>
        <end position="247"/>
    </location>
</feature>
<dbReference type="CDD" id="cd00170">
    <property type="entry name" value="SEC14"/>
    <property type="match status" value="1"/>
</dbReference>
<dbReference type="Proteomes" id="UP000887540">
    <property type="component" value="Unplaced"/>
</dbReference>
<accession>A0A914E145</accession>
<name>A0A914E145_9BILA</name>
<evidence type="ECO:0000313" key="3">
    <source>
        <dbReference type="WBParaSite" id="ACRNAN_scaffold5204.g15443.t1"/>
    </source>
</evidence>
<dbReference type="WBParaSite" id="ACRNAN_scaffold5204.g15443.t1">
    <property type="protein sequence ID" value="ACRNAN_scaffold5204.g15443.t1"/>
    <property type="gene ID" value="ACRNAN_scaffold5204.g15443"/>
</dbReference>
<dbReference type="Pfam" id="PF00650">
    <property type="entry name" value="CRAL_TRIO"/>
    <property type="match status" value="1"/>
</dbReference>
<keyword evidence="2" id="KW-1185">Reference proteome</keyword>
<proteinExistence type="predicted"/>
<organism evidence="2 3">
    <name type="scientific">Acrobeloides nanus</name>
    <dbReference type="NCBI Taxonomy" id="290746"/>
    <lineage>
        <taxon>Eukaryota</taxon>
        <taxon>Metazoa</taxon>
        <taxon>Ecdysozoa</taxon>
        <taxon>Nematoda</taxon>
        <taxon>Chromadorea</taxon>
        <taxon>Rhabditida</taxon>
        <taxon>Tylenchina</taxon>
        <taxon>Cephalobomorpha</taxon>
        <taxon>Cephaloboidea</taxon>
        <taxon>Cephalobidae</taxon>
        <taxon>Acrobeloides</taxon>
    </lineage>
</organism>
<dbReference type="PANTHER" id="PTHR47159">
    <property type="entry name" value="PROTEIN CBG07705-RELATED"/>
    <property type="match status" value="1"/>
</dbReference>
<dbReference type="InterPro" id="IPR036865">
    <property type="entry name" value="CRAL-TRIO_dom_sf"/>
</dbReference>
<reference evidence="3" key="1">
    <citation type="submission" date="2022-11" db="UniProtKB">
        <authorList>
            <consortium name="WormBaseParasite"/>
        </authorList>
    </citation>
    <scope>IDENTIFICATION</scope>
</reference>
<protein>
    <submittedName>
        <fullName evidence="3">CRAL-TRIO domain-containing protein</fullName>
    </submittedName>
</protein>
<dbReference type="AlphaFoldDB" id="A0A914E145"/>
<dbReference type="SMART" id="SM00516">
    <property type="entry name" value="SEC14"/>
    <property type="match status" value="1"/>
</dbReference>
<dbReference type="PROSITE" id="PS50191">
    <property type="entry name" value="CRAL_TRIO"/>
    <property type="match status" value="1"/>
</dbReference>
<dbReference type="InterPro" id="IPR053302">
    <property type="entry name" value="CRAL-TRIO_domain"/>
</dbReference>
<evidence type="ECO:0000313" key="2">
    <source>
        <dbReference type="Proteomes" id="UP000887540"/>
    </source>
</evidence>
<dbReference type="SUPFAM" id="SSF52087">
    <property type="entry name" value="CRAL/TRIO domain"/>
    <property type="match status" value="1"/>
</dbReference>
<dbReference type="PANTHER" id="PTHR47159:SF3">
    <property type="entry name" value="CRAL-TRIO DOMAIN-CONTAINING PROTEIN"/>
    <property type="match status" value="1"/>
</dbReference>
<dbReference type="Gene3D" id="3.40.525.10">
    <property type="entry name" value="CRAL-TRIO lipid binding domain"/>
    <property type="match status" value="1"/>
</dbReference>
<dbReference type="SUPFAM" id="SSF46938">
    <property type="entry name" value="CRAL/TRIO N-terminal domain"/>
    <property type="match status" value="1"/>
</dbReference>
<dbReference type="InterPro" id="IPR001251">
    <property type="entry name" value="CRAL-TRIO_dom"/>
</dbReference>